<sequence>MTFHEFQTLLGEMVDEIPEEFLTGLQGVHALPEARLEPNFYKVYRMGEYLDPGPEDFLGAGEGLGRHIALYYGSFVRVAEGDPTFDWEAELWETLTHELRHHVESQAGDVSLIEDDLRRDRAFRKAGR</sequence>
<gene>
    <name evidence="1" type="ORF">AVDCRST_MAG86-3170</name>
</gene>
<dbReference type="Gene3D" id="3.30.2010.20">
    <property type="match status" value="1"/>
</dbReference>
<dbReference type="SUPFAM" id="SSF55486">
    <property type="entry name" value="Metalloproteases ('zincins'), catalytic domain"/>
    <property type="match status" value="1"/>
</dbReference>
<dbReference type="InterPro" id="IPR010428">
    <property type="entry name" value="Zincin_1"/>
</dbReference>
<dbReference type="EMBL" id="CADCWP010000289">
    <property type="protein sequence ID" value="CAA9583424.1"/>
    <property type="molecule type" value="Genomic_DNA"/>
</dbReference>
<reference evidence="1" key="1">
    <citation type="submission" date="2020-02" db="EMBL/GenBank/DDBJ databases">
        <authorList>
            <person name="Meier V. D."/>
        </authorList>
    </citation>
    <scope>NUCLEOTIDE SEQUENCE</scope>
    <source>
        <strain evidence="1">AVDCRST_MAG86</strain>
    </source>
</reference>
<dbReference type="AlphaFoldDB" id="A0A6J4VNU7"/>
<name>A0A6J4VNU7_9DEIN</name>
<dbReference type="Pfam" id="PF06262">
    <property type="entry name" value="Zincin_1"/>
    <property type="match status" value="1"/>
</dbReference>
<dbReference type="InterPro" id="IPR038555">
    <property type="entry name" value="Zincin_1_sf"/>
</dbReference>
<proteinExistence type="predicted"/>
<evidence type="ECO:0000313" key="1">
    <source>
        <dbReference type="EMBL" id="CAA9583424.1"/>
    </source>
</evidence>
<organism evidence="1">
    <name type="scientific">uncultured Truepera sp</name>
    <dbReference type="NCBI Taxonomy" id="543023"/>
    <lineage>
        <taxon>Bacteria</taxon>
        <taxon>Thermotogati</taxon>
        <taxon>Deinococcota</taxon>
        <taxon>Deinococci</taxon>
        <taxon>Trueperales</taxon>
        <taxon>Trueperaceae</taxon>
        <taxon>Truepera</taxon>
        <taxon>environmental samples</taxon>
    </lineage>
</organism>
<protein>
    <submittedName>
        <fullName evidence="1">Uncharacterized protein</fullName>
    </submittedName>
</protein>
<accession>A0A6J4VNU7</accession>